<dbReference type="Pfam" id="PF12019">
    <property type="entry name" value="GspH"/>
    <property type="match status" value="1"/>
</dbReference>
<keyword evidence="4" id="KW-0488">Methylation</keyword>
<dbReference type="Proteomes" id="UP000053030">
    <property type="component" value="Unassembled WGS sequence"/>
</dbReference>
<comment type="caution">
    <text evidence="13">The sequence shown here is derived from an EMBL/GenBank/DDBJ whole genome shotgun (WGS) entry which is preliminary data.</text>
</comment>
<keyword evidence="3" id="KW-1003">Cell membrane</keyword>
<dbReference type="Pfam" id="PF07963">
    <property type="entry name" value="N_methyl"/>
    <property type="match status" value="1"/>
</dbReference>
<dbReference type="GO" id="GO:0015627">
    <property type="term" value="C:type II protein secretion system complex"/>
    <property type="evidence" value="ECO:0007669"/>
    <property type="project" value="InterPro"/>
</dbReference>
<keyword evidence="14" id="KW-1185">Reference proteome</keyword>
<keyword evidence="6 11" id="KW-0812">Transmembrane</keyword>
<evidence type="ECO:0000256" key="6">
    <source>
        <dbReference type="ARBA" id="ARBA00022692"/>
    </source>
</evidence>
<gene>
    <name evidence="13" type="ORF">AFK76_08915</name>
</gene>
<dbReference type="AlphaFoldDB" id="A0A837NEH7"/>
<evidence type="ECO:0000256" key="10">
    <source>
        <dbReference type="ARBA" id="ARBA00030775"/>
    </source>
</evidence>
<proteinExistence type="inferred from homology"/>
<feature type="domain" description="General secretion pathway GspH" evidence="12">
    <location>
        <begin position="49"/>
        <end position="165"/>
    </location>
</feature>
<name>A0A837NEH7_9GAMM</name>
<dbReference type="InterPro" id="IPR012902">
    <property type="entry name" value="N_methyl_site"/>
</dbReference>
<evidence type="ECO:0000259" key="12">
    <source>
        <dbReference type="Pfam" id="PF12019"/>
    </source>
</evidence>
<keyword evidence="5" id="KW-0997">Cell inner membrane</keyword>
<accession>A0A837NEH7</accession>
<dbReference type="GO" id="GO:0015628">
    <property type="term" value="P:protein secretion by the type II secretion system"/>
    <property type="evidence" value="ECO:0007669"/>
    <property type="project" value="InterPro"/>
</dbReference>
<dbReference type="NCBIfam" id="TIGR01708">
    <property type="entry name" value="typeII_sec_gspH"/>
    <property type="match status" value="1"/>
</dbReference>
<protein>
    <recommendedName>
        <fullName evidence="2">Type II secretion system protein H</fullName>
    </recommendedName>
    <alternativeName>
        <fullName evidence="10">General secretion pathway protein H</fullName>
    </alternativeName>
</protein>
<evidence type="ECO:0000256" key="1">
    <source>
        <dbReference type="ARBA" id="ARBA00004377"/>
    </source>
</evidence>
<organism evidence="13 14">
    <name type="scientific">Idiomarina zobellii</name>
    <dbReference type="NCBI Taxonomy" id="86103"/>
    <lineage>
        <taxon>Bacteria</taxon>
        <taxon>Pseudomonadati</taxon>
        <taxon>Pseudomonadota</taxon>
        <taxon>Gammaproteobacteria</taxon>
        <taxon>Alteromonadales</taxon>
        <taxon>Idiomarinaceae</taxon>
        <taxon>Idiomarina</taxon>
    </lineage>
</organism>
<evidence type="ECO:0000313" key="13">
    <source>
        <dbReference type="EMBL" id="KPD23448.1"/>
    </source>
</evidence>
<dbReference type="InterPro" id="IPR022346">
    <property type="entry name" value="T2SS_GspH"/>
</dbReference>
<feature type="transmembrane region" description="Helical" evidence="11">
    <location>
        <begin position="12"/>
        <end position="33"/>
    </location>
</feature>
<keyword evidence="7 11" id="KW-1133">Transmembrane helix</keyword>
<evidence type="ECO:0000256" key="2">
    <source>
        <dbReference type="ARBA" id="ARBA00021549"/>
    </source>
</evidence>
<dbReference type="OrthoDB" id="6237341at2"/>
<dbReference type="SUPFAM" id="SSF54523">
    <property type="entry name" value="Pili subunits"/>
    <property type="match status" value="1"/>
</dbReference>
<dbReference type="InterPro" id="IPR002416">
    <property type="entry name" value="T2SS_protein-GspH"/>
</dbReference>
<dbReference type="GO" id="GO:0005886">
    <property type="term" value="C:plasma membrane"/>
    <property type="evidence" value="ECO:0007669"/>
    <property type="project" value="UniProtKB-SubCell"/>
</dbReference>
<dbReference type="PROSITE" id="PS00409">
    <property type="entry name" value="PROKAR_NTER_METHYL"/>
    <property type="match status" value="1"/>
</dbReference>
<evidence type="ECO:0000256" key="7">
    <source>
        <dbReference type="ARBA" id="ARBA00022989"/>
    </source>
</evidence>
<dbReference type="InterPro" id="IPR049875">
    <property type="entry name" value="TypeII_GspH"/>
</dbReference>
<evidence type="ECO:0000256" key="3">
    <source>
        <dbReference type="ARBA" id="ARBA00022475"/>
    </source>
</evidence>
<evidence type="ECO:0000256" key="8">
    <source>
        <dbReference type="ARBA" id="ARBA00023136"/>
    </source>
</evidence>
<keyword evidence="8 11" id="KW-0472">Membrane</keyword>
<comment type="subcellular location">
    <subcellularLocation>
        <location evidence="1">Cell inner membrane</location>
        <topology evidence="1">Single-pass membrane protein</topology>
    </subcellularLocation>
</comment>
<evidence type="ECO:0000256" key="5">
    <source>
        <dbReference type="ARBA" id="ARBA00022519"/>
    </source>
</evidence>
<evidence type="ECO:0000256" key="11">
    <source>
        <dbReference type="SAM" id="Phobius"/>
    </source>
</evidence>
<evidence type="ECO:0000256" key="9">
    <source>
        <dbReference type="ARBA" id="ARBA00025772"/>
    </source>
</evidence>
<sequence length="190" mass="21681">MTNRRQQQGFTLIELMLVMAILGLIASSVMLTLPGSNRQQNSAQDSAITLQQQLQYAREYAMVRQQPLALAFNDNGYEFLVWQEESWQSFNTRGLKPQQTEWPLSWQLLNQDMAELAQNEELNDGVFGSGDDSEQDDESEIKRPDVLILPSGEMTAFTLKIENANDIAAERWVKTENSWQLIVLNEAPEQ</sequence>
<dbReference type="InterPro" id="IPR045584">
    <property type="entry name" value="Pilin-like"/>
</dbReference>
<dbReference type="EMBL" id="LHSG01000009">
    <property type="protein sequence ID" value="KPD23448.1"/>
    <property type="molecule type" value="Genomic_DNA"/>
</dbReference>
<dbReference type="Gene3D" id="3.55.40.10">
    <property type="entry name" value="minor pseudopilin epsh domain"/>
    <property type="match status" value="1"/>
</dbReference>
<dbReference type="NCBIfam" id="TIGR02532">
    <property type="entry name" value="IV_pilin_GFxxxE"/>
    <property type="match status" value="1"/>
</dbReference>
<evidence type="ECO:0000256" key="4">
    <source>
        <dbReference type="ARBA" id="ARBA00022481"/>
    </source>
</evidence>
<reference evidence="13 14" key="1">
    <citation type="submission" date="2015-08" db="EMBL/GenBank/DDBJ databases">
        <title>Genome sequencing and assembly of the deep-sea bacterium Idiomarina zobellii.</title>
        <authorList>
            <person name="Mithoefer S.D."/>
            <person name="Rheaume B.A."/>
            <person name="MacLea K.S."/>
        </authorList>
    </citation>
    <scope>NUCLEOTIDE SEQUENCE [LARGE SCALE GENOMIC DNA]</scope>
    <source>
        <strain evidence="13 14">KMM 231</strain>
    </source>
</reference>
<comment type="similarity">
    <text evidence="9">Belongs to the GSP H family.</text>
</comment>
<evidence type="ECO:0000313" key="14">
    <source>
        <dbReference type="Proteomes" id="UP000053030"/>
    </source>
</evidence>
<dbReference type="PRINTS" id="PR00885">
    <property type="entry name" value="BCTERIALGSPH"/>
</dbReference>